<dbReference type="GO" id="GO:0003677">
    <property type="term" value="F:DNA binding"/>
    <property type="evidence" value="ECO:0007669"/>
    <property type="project" value="UniProtKB-UniRule"/>
</dbReference>
<reference evidence="4 5" key="1">
    <citation type="submission" date="2018-06" db="EMBL/GenBank/DDBJ databases">
        <title>Genomic Encyclopedia of Archaeal and Bacterial Type Strains, Phase II (KMG-II): from individual species to whole genera.</title>
        <authorList>
            <person name="Goeker M."/>
        </authorList>
    </citation>
    <scope>NUCLEOTIDE SEQUENCE [LARGE SCALE GENOMIC DNA]</scope>
    <source>
        <strain evidence="4 5">DSM 6779</strain>
    </source>
</reference>
<dbReference type="Gene3D" id="1.10.10.60">
    <property type="entry name" value="Homeodomain-like"/>
    <property type="match status" value="1"/>
</dbReference>
<gene>
    <name evidence="4" type="ORF">LX69_00988</name>
</gene>
<dbReference type="PROSITE" id="PS50977">
    <property type="entry name" value="HTH_TETR_2"/>
    <property type="match status" value="1"/>
</dbReference>
<keyword evidence="5" id="KW-1185">Reference proteome</keyword>
<proteinExistence type="predicted"/>
<dbReference type="EMBL" id="QKZK01000006">
    <property type="protein sequence ID" value="PZX18595.1"/>
    <property type="molecule type" value="Genomic_DNA"/>
</dbReference>
<keyword evidence="1 2" id="KW-0238">DNA-binding</keyword>
<dbReference type="InterPro" id="IPR009057">
    <property type="entry name" value="Homeodomain-like_sf"/>
</dbReference>
<feature type="domain" description="HTH tetR-type" evidence="3">
    <location>
        <begin position="12"/>
        <end position="72"/>
    </location>
</feature>
<accession>A0A2W7NDV7</accession>
<name>A0A2W7NDV7_9BACT</name>
<evidence type="ECO:0000313" key="4">
    <source>
        <dbReference type="EMBL" id="PZX18595.1"/>
    </source>
</evidence>
<dbReference type="InterPro" id="IPR001647">
    <property type="entry name" value="HTH_TetR"/>
</dbReference>
<dbReference type="Gene3D" id="1.10.357.10">
    <property type="entry name" value="Tetracycline Repressor, domain 2"/>
    <property type="match status" value="1"/>
</dbReference>
<evidence type="ECO:0000256" key="1">
    <source>
        <dbReference type="ARBA" id="ARBA00023125"/>
    </source>
</evidence>
<dbReference type="InterPro" id="IPR036271">
    <property type="entry name" value="Tet_transcr_reg_TetR-rel_C_sf"/>
</dbReference>
<dbReference type="PANTHER" id="PTHR43479:SF11">
    <property type="entry name" value="ACREF_ENVCD OPERON REPRESSOR-RELATED"/>
    <property type="match status" value="1"/>
</dbReference>
<dbReference type="SUPFAM" id="SSF48498">
    <property type="entry name" value="Tetracyclin repressor-like, C-terminal domain"/>
    <property type="match status" value="1"/>
</dbReference>
<dbReference type="PANTHER" id="PTHR43479">
    <property type="entry name" value="ACREF/ENVCD OPERON REPRESSOR-RELATED"/>
    <property type="match status" value="1"/>
</dbReference>
<dbReference type="Proteomes" id="UP000249239">
    <property type="component" value="Unassembled WGS sequence"/>
</dbReference>
<dbReference type="PRINTS" id="PR00455">
    <property type="entry name" value="HTHTETR"/>
</dbReference>
<sequence>MTQELTPGALNDSVQTAILESARELFARFGYKKTTMEDIAQVLGKGKSSLYYYFKNKEEIFQAVIKWEGDLLFSKLQKVLQTNDAPDVKMRNYVVIRMENIRELQNYHVTLKQDVPGGFEFLEQIKNDYEQQEVQMIESIMQEGLDAGLFHLNNTNMAAVAIVTALKGLETPLLQAINQKNYEDFRVQINNILNILFYGLIKRD</sequence>
<dbReference type="SUPFAM" id="SSF46689">
    <property type="entry name" value="Homeodomain-like"/>
    <property type="match status" value="1"/>
</dbReference>
<protein>
    <submittedName>
        <fullName evidence="4">TetR family transcriptional regulator</fullName>
    </submittedName>
</protein>
<comment type="caution">
    <text evidence="4">The sequence shown here is derived from an EMBL/GenBank/DDBJ whole genome shotgun (WGS) entry which is preliminary data.</text>
</comment>
<dbReference type="OrthoDB" id="9789566at2"/>
<evidence type="ECO:0000256" key="2">
    <source>
        <dbReference type="PROSITE-ProRule" id="PRU00335"/>
    </source>
</evidence>
<organism evidence="4 5">
    <name type="scientific">Breznakibacter xylanolyticus</name>
    <dbReference type="NCBI Taxonomy" id="990"/>
    <lineage>
        <taxon>Bacteria</taxon>
        <taxon>Pseudomonadati</taxon>
        <taxon>Bacteroidota</taxon>
        <taxon>Bacteroidia</taxon>
        <taxon>Marinilabiliales</taxon>
        <taxon>Marinilabiliaceae</taxon>
        <taxon>Breznakibacter</taxon>
    </lineage>
</organism>
<dbReference type="Pfam" id="PF00440">
    <property type="entry name" value="TetR_N"/>
    <property type="match status" value="1"/>
</dbReference>
<dbReference type="InterPro" id="IPR050624">
    <property type="entry name" value="HTH-type_Tx_Regulator"/>
</dbReference>
<feature type="DNA-binding region" description="H-T-H motif" evidence="2">
    <location>
        <begin position="35"/>
        <end position="54"/>
    </location>
</feature>
<evidence type="ECO:0000313" key="5">
    <source>
        <dbReference type="Proteomes" id="UP000249239"/>
    </source>
</evidence>
<dbReference type="RefSeq" id="WP_111444702.1">
    <property type="nucleotide sequence ID" value="NZ_QKZK01000006.1"/>
</dbReference>
<evidence type="ECO:0000259" key="3">
    <source>
        <dbReference type="PROSITE" id="PS50977"/>
    </source>
</evidence>
<dbReference type="AlphaFoldDB" id="A0A2W7NDV7"/>